<gene>
    <name evidence="2" type="ORF">Tco_1018074</name>
</gene>
<keyword evidence="3" id="KW-1185">Reference proteome</keyword>
<organism evidence="2 3">
    <name type="scientific">Tanacetum coccineum</name>
    <dbReference type="NCBI Taxonomy" id="301880"/>
    <lineage>
        <taxon>Eukaryota</taxon>
        <taxon>Viridiplantae</taxon>
        <taxon>Streptophyta</taxon>
        <taxon>Embryophyta</taxon>
        <taxon>Tracheophyta</taxon>
        <taxon>Spermatophyta</taxon>
        <taxon>Magnoliopsida</taxon>
        <taxon>eudicotyledons</taxon>
        <taxon>Gunneridae</taxon>
        <taxon>Pentapetalae</taxon>
        <taxon>asterids</taxon>
        <taxon>campanulids</taxon>
        <taxon>Asterales</taxon>
        <taxon>Asteraceae</taxon>
        <taxon>Asteroideae</taxon>
        <taxon>Anthemideae</taxon>
        <taxon>Anthemidinae</taxon>
        <taxon>Tanacetum</taxon>
    </lineage>
</organism>
<dbReference type="Proteomes" id="UP001151760">
    <property type="component" value="Unassembled WGS sequence"/>
</dbReference>
<reference evidence="2" key="2">
    <citation type="submission" date="2022-01" db="EMBL/GenBank/DDBJ databases">
        <authorList>
            <person name="Yamashiro T."/>
            <person name="Shiraishi A."/>
            <person name="Satake H."/>
            <person name="Nakayama K."/>
        </authorList>
    </citation>
    <scope>NUCLEOTIDE SEQUENCE</scope>
</reference>
<evidence type="ECO:0000313" key="2">
    <source>
        <dbReference type="EMBL" id="GJT66594.1"/>
    </source>
</evidence>
<proteinExistence type="predicted"/>
<accession>A0ABQ5FTQ4</accession>
<sequence>MSYSWEGESLKDDCDAPWGPLPLVVFRETDTGKFQPLPEVEGKGKEKVSAEQAAQVLLNLQTPKKKSPTEQYIFHRRTSAPTEPSGHDESSSLYVELGLTESDAESDEEMPPVVKSGDQDEGQARPDPGIQDKGQCQFFTTTKMQGPWNSKRNFVRWN</sequence>
<comment type="caution">
    <text evidence="2">The sequence shown here is derived from an EMBL/GenBank/DDBJ whole genome shotgun (WGS) entry which is preliminary data.</text>
</comment>
<evidence type="ECO:0000313" key="3">
    <source>
        <dbReference type="Proteomes" id="UP001151760"/>
    </source>
</evidence>
<name>A0ABQ5FTQ4_9ASTR</name>
<reference evidence="2" key="1">
    <citation type="journal article" date="2022" name="Int. J. Mol. Sci.">
        <title>Draft Genome of Tanacetum Coccineum: Genomic Comparison of Closely Related Tanacetum-Family Plants.</title>
        <authorList>
            <person name="Yamashiro T."/>
            <person name="Shiraishi A."/>
            <person name="Nakayama K."/>
            <person name="Satake H."/>
        </authorList>
    </citation>
    <scope>NUCLEOTIDE SEQUENCE</scope>
</reference>
<protein>
    <submittedName>
        <fullName evidence="2">Uncharacterized protein</fullName>
    </submittedName>
</protein>
<evidence type="ECO:0000256" key="1">
    <source>
        <dbReference type="SAM" id="MobiDB-lite"/>
    </source>
</evidence>
<dbReference type="EMBL" id="BQNB010017729">
    <property type="protein sequence ID" value="GJT66594.1"/>
    <property type="molecule type" value="Genomic_DNA"/>
</dbReference>
<feature type="region of interest" description="Disordered" evidence="1">
    <location>
        <begin position="59"/>
        <end position="134"/>
    </location>
</feature>